<dbReference type="OrthoDB" id="2356263at2"/>
<comment type="caution">
    <text evidence="4">Lacks conserved residue(s) required for the propagation of feature annotation.</text>
</comment>
<dbReference type="PROSITE" id="PS50977">
    <property type="entry name" value="HTH_TETR_2"/>
    <property type="match status" value="1"/>
</dbReference>
<protein>
    <submittedName>
        <fullName evidence="6">Regulatory protein, tetR family</fullName>
    </submittedName>
</protein>
<name>A0A1H5C2K1_RHOJO</name>
<evidence type="ECO:0000313" key="7">
    <source>
        <dbReference type="Proteomes" id="UP000183407"/>
    </source>
</evidence>
<dbReference type="InterPro" id="IPR001647">
    <property type="entry name" value="HTH_TetR"/>
</dbReference>
<dbReference type="Gene3D" id="1.10.357.10">
    <property type="entry name" value="Tetracycline Repressor, domain 2"/>
    <property type="match status" value="1"/>
</dbReference>
<evidence type="ECO:0000256" key="4">
    <source>
        <dbReference type="PROSITE-ProRule" id="PRU00335"/>
    </source>
</evidence>
<dbReference type="PANTHER" id="PTHR30055">
    <property type="entry name" value="HTH-TYPE TRANSCRIPTIONAL REGULATOR RUTR"/>
    <property type="match status" value="1"/>
</dbReference>
<gene>
    <name evidence="6" type="ORF">SAMN04490220_4975</name>
</gene>
<dbReference type="Proteomes" id="UP000183407">
    <property type="component" value="Unassembled WGS sequence"/>
</dbReference>
<dbReference type="InterPro" id="IPR050109">
    <property type="entry name" value="HTH-type_TetR-like_transc_reg"/>
</dbReference>
<dbReference type="PANTHER" id="PTHR30055:SF234">
    <property type="entry name" value="HTH-TYPE TRANSCRIPTIONAL REGULATOR BETI"/>
    <property type="match status" value="1"/>
</dbReference>
<dbReference type="GO" id="GO:0003700">
    <property type="term" value="F:DNA-binding transcription factor activity"/>
    <property type="evidence" value="ECO:0007669"/>
    <property type="project" value="TreeGrafter"/>
</dbReference>
<evidence type="ECO:0000256" key="1">
    <source>
        <dbReference type="ARBA" id="ARBA00023015"/>
    </source>
</evidence>
<evidence type="ECO:0000256" key="2">
    <source>
        <dbReference type="ARBA" id="ARBA00023125"/>
    </source>
</evidence>
<evidence type="ECO:0000256" key="3">
    <source>
        <dbReference type="ARBA" id="ARBA00023163"/>
    </source>
</evidence>
<feature type="domain" description="HTH tetR-type" evidence="5">
    <location>
        <begin position="9"/>
        <end position="70"/>
    </location>
</feature>
<dbReference type="Pfam" id="PF00440">
    <property type="entry name" value="TetR_N"/>
    <property type="match status" value="1"/>
</dbReference>
<evidence type="ECO:0000259" key="5">
    <source>
        <dbReference type="PROSITE" id="PS50977"/>
    </source>
</evidence>
<sequence length="220" mass="23611">MAGATGVTESTRERMILTAERLFGERGIGAVSLREVGTAAGQRNTAAVQYHFGDKDALVAAIFEHRMTGINEERLQMLAAMHAQGQDSSLRSLLEAFVYPLVAGTAEADSHYGRFLVQLTIDPRYRVGWDWDAARSLRLVWQGIHRCLAPMPGPTIDERLRMLSHVVLHTVADHESAGGSEPSDLPPTWAVGLVDAAEGLLSAPASAPGQGASGLRSARS</sequence>
<keyword evidence="3" id="KW-0804">Transcription</keyword>
<dbReference type="EMBL" id="FNTL01000004">
    <property type="protein sequence ID" value="SED60845.1"/>
    <property type="molecule type" value="Genomic_DNA"/>
</dbReference>
<dbReference type="AlphaFoldDB" id="A0A1H5C2K1"/>
<organism evidence="6 7">
    <name type="scientific">Rhodococcus jostii</name>
    <dbReference type="NCBI Taxonomy" id="132919"/>
    <lineage>
        <taxon>Bacteria</taxon>
        <taxon>Bacillati</taxon>
        <taxon>Actinomycetota</taxon>
        <taxon>Actinomycetes</taxon>
        <taxon>Mycobacteriales</taxon>
        <taxon>Nocardiaceae</taxon>
        <taxon>Rhodococcus</taxon>
    </lineage>
</organism>
<dbReference type="RefSeq" id="WP_073358974.1">
    <property type="nucleotide sequence ID" value="NZ_FNTL01000004.1"/>
</dbReference>
<reference evidence="7" key="1">
    <citation type="submission" date="2016-10" db="EMBL/GenBank/DDBJ databases">
        <authorList>
            <person name="Varghese N."/>
        </authorList>
    </citation>
    <scope>NUCLEOTIDE SEQUENCE [LARGE SCALE GENOMIC DNA]</scope>
    <source>
        <strain evidence="7">DSM 44719</strain>
    </source>
</reference>
<accession>A0A1H5C2K1</accession>
<dbReference type="GO" id="GO:0000976">
    <property type="term" value="F:transcription cis-regulatory region binding"/>
    <property type="evidence" value="ECO:0007669"/>
    <property type="project" value="TreeGrafter"/>
</dbReference>
<proteinExistence type="predicted"/>
<keyword evidence="2 4" id="KW-0238">DNA-binding</keyword>
<dbReference type="InterPro" id="IPR009057">
    <property type="entry name" value="Homeodomain-like_sf"/>
</dbReference>
<keyword evidence="1" id="KW-0805">Transcription regulation</keyword>
<evidence type="ECO:0000313" key="6">
    <source>
        <dbReference type="EMBL" id="SED60845.1"/>
    </source>
</evidence>
<dbReference type="SUPFAM" id="SSF46689">
    <property type="entry name" value="Homeodomain-like"/>
    <property type="match status" value="1"/>
</dbReference>